<evidence type="ECO:0000313" key="2">
    <source>
        <dbReference type="Proteomes" id="UP000603200"/>
    </source>
</evidence>
<dbReference type="EMBL" id="BOMN01000030">
    <property type="protein sequence ID" value="GIE19518.1"/>
    <property type="molecule type" value="Genomic_DNA"/>
</dbReference>
<proteinExistence type="predicted"/>
<dbReference type="RefSeq" id="WP_239158814.1">
    <property type="nucleotide sequence ID" value="NZ_BAAATV010000006.1"/>
</dbReference>
<accession>A0ABQ3ZLR1</accession>
<reference evidence="1 2" key="1">
    <citation type="submission" date="2021-01" db="EMBL/GenBank/DDBJ databases">
        <title>Whole genome shotgun sequence of Actinoplanes humidus NBRC 14915.</title>
        <authorList>
            <person name="Komaki H."/>
            <person name="Tamura T."/>
        </authorList>
    </citation>
    <scope>NUCLEOTIDE SEQUENCE [LARGE SCALE GENOMIC DNA]</scope>
    <source>
        <strain evidence="1 2">NBRC 14915</strain>
    </source>
</reference>
<name>A0ABQ3ZLR1_9ACTN</name>
<keyword evidence="2" id="KW-1185">Reference proteome</keyword>
<protein>
    <submittedName>
        <fullName evidence="1">Uncharacterized protein</fullName>
    </submittedName>
</protein>
<evidence type="ECO:0000313" key="1">
    <source>
        <dbReference type="EMBL" id="GIE19518.1"/>
    </source>
</evidence>
<sequence length="120" mass="13058">MDTSSLPEPLRARMEQQAARSTWETVRDFIEGFVADTSGLDEVRTGLQQTADYSTRSLHTALAAIDAILVEPQPEGTLLRLVAGHGGWDLDHDPTDAGAAVFLHELAGMVRAVIEQTESR</sequence>
<dbReference type="Proteomes" id="UP000603200">
    <property type="component" value="Unassembled WGS sequence"/>
</dbReference>
<organism evidence="1 2">
    <name type="scientific">Winogradskya humida</name>
    <dbReference type="NCBI Taxonomy" id="113566"/>
    <lineage>
        <taxon>Bacteria</taxon>
        <taxon>Bacillati</taxon>
        <taxon>Actinomycetota</taxon>
        <taxon>Actinomycetes</taxon>
        <taxon>Micromonosporales</taxon>
        <taxon>Micromonosporaceae</taxon>
        <taxon>Winogradskya</taxon>
    </lineage>
</organism>
<gene>
    <name evidence="1" type="ORF">Ahu01nite_026200</name>
</gene>
<comment type="caution">
    <text evidence="1">The sequence shown here is derived from an EMBL/GenBank/DDBJ whole genome shotgun (WGS) entry which is preliminary data.</text>
</comment>